<keyword evidence="10" id="KW-1185">Reference proteome</keyword>
<keyword evidence="2" id="KW-0217">Developmental protein</keyword>
<keyword evidence="4 6" id="KW-0371">Homeobox</keyword>
<dbReference type="PANTHER" id="PTHR45793:SF5">
    <property type="entry name" value="HOMEOTIC PROTEIN OCELLILESS"/>
    <property type="match status" value="1"/>
</dbReference>
<dbReference type="InterPro" id="IPR009057">
    <property type="entry name" value="Homeodomain-like_sf"/>
</dbReference>
<feature type="domain" description="Homeobox" evidence="8">
    <location>
        <begin position="52"/>
        <end position="112"/>
    </location>
</feature>
<dbReference type="AlphaFoldDB" id="A0A7R8UF44"/>
<dbReference type="Gene3D" id="1.10.10.60">
    <property type="entry name" value="Homeodomain-like"/>
    <property type="match status" value="1"/>
</dbReference>
<dbReference type="Proteomes" id="UP000594454">
    <property type="component" value="Chromosome 1"/>
</dbReference>
<evidence type="ECO:0000259" key="8">
    <source>
        <dbReference type="PROSITE" id="PS50071"/>
    </source>
</evidence>
<gene>
    <name evidence="9" type="ORF">HERILL_LOCUS2094</name>
</gene>
<reference evidence="9 10" key="1">
    <citation type="submission" date="2020-11" db="EMBL/GenBank/DDBJ databases">
        <authorList>
            <person name="Wallbank WR R."/>
            <person name="Pardo Diaz C."/>
            <person name="Kozak K."/>
            <person name="Martin S."/>
            <person name="Jiggins C."/>
            <person name="Moest M."/>
            <person name="Warren A I."/>
            <person name="Generalovic N T."/>
            <person name="Byers J.R.P. K."/>
            <person name="Montejo-Kovacevich G."/>
            <person name="Yen C E."/>
        </authorList>
    </citation>
    <scope>NUCLEOTIDE SEQUENCE [LARGE SCALE GENOMIC DNA]</scope>
</reference>
<dbReference type="InterPro" id="IPR017970">
    <property type="entry name" value="Homeobox_CS"/>
</dbReference>
<sequence>MGSYFDHRLDQKRLVIAEHLPKQETSVNSCHQQLSPQQITHLLKNERAQIGSKPRKPRVYINHAQLEVLEAAFKDNPYPDKEQQEYLATLTKLAEIEVRVWFQNRRAKSKREKRLFNDEARVQPCASLNQLHELEKFKLHKNSGSEISIELEYQLPTPESQNDIRQGSPAIDTCLEQNVSIHQFLKLPLSLSGGLRLPDTQVNHSMLPENCQRLFSGIGVKENDQNMREYSFSELDFLMTDAVPDIEEINPTLTIDYID</sequence>
<dbReference type="GO" id="GO:0005634">
    <property type="term" value="C:nucleus"/>
    <property type="evidence" value="ECO:0007669"/>
    <property type="project" value="UniProtKB-SubCell"/>
</dbReference>
<dbReference type="SMART" id="SM00389">
    <property type="entry name" value="HOX"/>
    <property type="match status" value="1"/>
</dbReference>
<keyword evidence="3 6" id="KW-0238">DNA-binding</keyword>
<name>A0A7R8UF44_HERIL</name>
<evidence type="ECO:0000256" key="5">
    <source>
        <dbReference type="ARBA" id="ARBA00023242"/>
    </source>
</evidence>
<dbReference type="InterPro" id="IPR001356">
    <property type="entry name" value="HD"/>
</dbReference>
<dbReference type="PROSITE" id="PS50071">
    <property type="entry name" value="HOMEOBOX_2"/>
    <property type="match status" value="1"/>
</dbReference>
<evidence type="ECO:0000256" key="7">
    <source>
        <dbReference type="RuleBase" id="RU000682"/>
    </source>
</evidence>
<evidence type="ECO:0000256" key="6">
    <source>
        <dbReference type="PROSITE-ProRule" id="PRU00108"/>
    </source>
</evidence>
<evidence type="ECO:0000256" key="1">
    <source>
        <dbReference type="ARBA" id="ARBA00004123"/>
    </source>
</evidence>
<evidence type="ECO:0000313" key="10">
    <source>
        <dbReference type="Proteomes" id="UP000594454"/>
    </source>
</evidence>
<dbReference type="PANTHER" id="PTHR45793">
    <property type="entry name" value="HOMEOBOX PROTEIN"/>
    <property type="match status" value="1"/>
</dbReference>
<comment type="subcellular location">
    <subcellularLocation>
        <location evidence="1 6 7">Nucleus</location>
    </subcellularLocation>
</comment>
<evidence type="ECO:0000256" key="4">
    <source>
        <dbReference type="ARBA" id="ARBA00023155"/>
    </source>
</evidence>
<dbReference type="GO" id="GO:0000981">
    <property type="term" value="F:DNA-binding transcription factor activity, RNA polymerase II-specific"/>
    <property type="evidence" value="ECO:0007669"/>
    <property type="project" value="InterPro"/>
</dbReference>
<dbReference type="CDD" id="cd00086">
    <property type="entry name" value="homeodomain"/>
    <property type="match status" value="1"/>
</dbReference>
<accession>A0A7R8UF44</accession>
<protein>
    <recommendedName>
        <fullName evidence="8">Homeobox domain-containing protein</fullName>
    </recommendedName>
</protein>
<keyword evidence="5 6" id="KW-0539">Nucleus</keyword>
<dbReference type="SUPFAM" id="SSF46689">
    <property type="entry name" value="Homeodomain-like"/>
    <property type="match status" value="1"/>
</dbReference>
<proteinExistence type="predicted"/>
<evidence type="ECO:0000313" key="9">
    <source>
        <dbReference type="EMBL" id="CAD7078847.1"/>
    </source>
</evidence>
<dbReference type="PROSITE" id="PS00027">
    <property type="entry name" value="HOMEOBOX_1"/>
    <property type="match status" value="1"/>
</dbReference>
<dbReference type="GO" id="GO:0000978">
    <property type="term" value="F:RNA polymerase II cis-regulatory region sequence-specific DNA binding"/>
    <property type="evidence" value="ECO:0007669"/>
    <property type="project" value="TreeGrafter"/>
</dbReference>
<feature type="DNA-binding region" description="Homeobox" evidence="6">
    <location>
        <begin position="54"/>
        <end position="113"/>
    </location>
</feature>
<dbReference type="EMBL" id="LR899009">
    <property type="protein sequence ID" value="CAD7078847.1"/>
    <property type="molecule type" value="Genomic_DNA"/>
</dbReference>
<evidence type="ECO:0000256" key="2">
    <source>
        <dbReference type="ARBA" id="ARBA00022473"/>
    </source>
</evidence>
<dbReference type="InParanoid" id="A0A7R8UF44"/>
<organism evidence="9 10">
    <name type="scientific">Hermetia illucens</name>
    <name type="common">Black soldier fly</name>
    <dbReference type="NCBI Taxonomy" id="343691"/>
    <lineage>
        <taxon>Eukaryota</taxon>
        <taxon>Metazoa</taxon>
        <taxon>Ecdysozoa</taxon>
        <taxon>Arthropoda</taxon>
        <taxon>Hexapoda</taxon>
        <taxon>Insecta</taxon>
        <taxon>Pterygota</taxon>
        <taxon>Neoptera</taxon>
        <taxon>Endopterygota</taxon>
        <taxon>Diptera</taxon>
        <taxon>Brachycera</taxon>
        <taxon>Stratiomyomorpha</taxon>
        <taxon>Stratiomyidae</taxon>
        <taxon>Hermetiinae</taxon>
        <taxon>Hermetia</taxon>
    </lineage>
</organism>
<evidence type="ECO:0000256" key="3">
    <source>
        <dbReference type="ARBA" id="ARBA00023125"/>
    </source>
</evidence>
<dbReference type="Pfam" id="PF00046">
    <property type="entry name" value="Homeodomain"/>
    <property type="match status" value="1"/>
</dbReference>